<keyword evidence="2" id="KW-0479">Metal-binding</keyword>
<feature type="binding site" evidence="2">
    <location>
        <position position="33"/>
    </location>
    <ligand>
        <name>substrate</name>
    </ligand>
</feature>
<name>A0A562WRC4_9BACT</name>
<dbReference type="EC" id="2.5.1.-" evidence="2"/>
<comment type="cofactor">
    <cofactor evidence="2">
        <name>Mg(2+)</name>
        <dbReference type="ChEBI" id="CHEBI:18420"/>
    </cofactor>
    <text evidence="2">Binds 2 magnesium ions per subunit.</text>
</comment>
<dbReference type="GO" id="GO:0000287">
    <property type="term" value="F:magnesium ion binding"/>
    <property type="evidence" value="ECO:0007669"/>
    <property type="project" value="UniProtKB-UniRule"/>
</dbReference>
<accession>A0A562WRC4</accession>
<reference evidence="3 4" key="1">
    <citation type="submission" date="2019-07" db="EMBL/GenBank/DDBJ databases">
        <title>Genomic Encyclopedia of Archaeal and Bacterial Type Strains, Phase II (KMG-II): from individual species to whole genera.</title>
        <authorList>
            <person name="Goeker M."/>
        </authorList>
    </citation>
    <scope>NUCLEOTIDE SEQUENCE [LARGE SCALE GENOMIC DNA]</scope>
    <source>
        <strain evidence="3 4">ATCC BAA-1139</strain>
    </source>
</reference>
<evidence type="ECO:0000313" key="3">
    <source>
        <dbReference type="EMBL" id="TWJ32948.1"/>
    </source>
</evidence>
<comment type="similarity">
    <text evidence="2">Belongs to the UPP synthase family.</text>
</comment>
<dbReference type="NCBIfam" id="TIGR00055">
    <property type="entry name" value="uppS"/>
    <property type="match status" value="1"/>
</dbReference>
<dbReference type="GO" id="GO:0008834">
    <property type="term" value="F:ditrans,polycis-undecaprenyl-diphosphate synthase [(2E,6E)-farnesyl-diphosphate specific] activity"/>
    <property type="evidence" value="ECO:0007669"/>
    <property type="project" value="TreeGrafter"/>
</dbReference>
<comment type="subunit">
    <text evidence="2">Homodimer.</text>
</comment>
<keyword evidence="4" id="KW-1185">Reference proteome</keyword>
<organism evidence="3 4">
    <name type="scientific">Geobacter argillaceus</name>
    <dbReference type="NCBI Taxonomy" id="345631"/>
    <lineage>
        <taxon>Bacteria</taxon>
        <taxon>Pseudomonadati</taxon>
        <taxon>Thermodesulfobacteriota</taxon>
        <taxon>Desulfuromonadia</taxon>
        <taxon>Geobacterales</taxon>
        <taxon>Geobacteraceae</taxon>
        <taxon>Geobacter</taxon>
    </lineage>
</organism>
<feature type="binding site" evidence="2">
    <location>
        <position position="67"/>
    </location>
    <ligand>
        <name>substrate</name>
    </ligand>
</feature>
<dbReference type="InterPro" id="IPR001441">
    <property type="entry name" value="UPP_synth-like"/>
</dbReference>
<dbReference type="CDD" id="cd00475">
    <property type="entry name" value="Cis_IPPS"/>
    <property type="match status" value="1"/>
</dbReference>
<dbReference type="NCBIfam" id="NF011405">
    <property type="entry name" value="PRK14830.1"/>
    <property type="match status" value="1"/>
</dbReference>
<feature type="binding site" evidence="2">
    <location>
        <position position="16"/>
    </location>
    <ligand>
        <name>Mg(2+)</name>
        <dbReference type="ChEBI" id="CHEBI:18420"/>
    </ligand>
</feature>
<evidence type="ECO:0000313" key="4">
    <source>
        <dbReference type="Proteomes" id="UP000319449"/>
    </source>
</evidence>
<feature type="active site" evidence="2">
    <location>
        <position position="16"/>
    </location>
</feature>
<dbReference type="OrthoDB" id="4191603at2"/>
<protein>
    <recommendedName>
        <fullName evidence="2">Isoprenyl transferase</fullName>
        <ecNumber evidence="2">2.5.1.-</ecNumber>
    </recommendedName>
</protein>
<comment type="function">
    <text evidence="2">Catalyzes the condensation of isopentenyl diphosphate (IPP) with allylic pyrophosphates generating different type of terpenoids.</text>
</comment>
<dbReference type="InterPro" id="IPR036424">
    <property type="entry name" value="UPP_synth-like_sf"/>
</dbReference>
<dbReference type="HAMAP" id="MF_01139">
    <property type="entry name" value="ISPT"/>
    <property type="match status" value="1"/>
</dbReference>
<feature type="binding site" evidence="2">
    <location>
        <begin position="61"/>
        <end position="63"/>
    </location>
    <ligand>
        <name>substrate</name>
    </ligand>
</feature>
<dbReference type="Gene3D" id="3.40.1180.10">
    <property type="entry name" value="Decaprenyl diphosphate synthase-like"/>
    <property type="match status" value="1"/>
</dbReference>
<feature type="binding site" evidence="2">
    <location>
        <position position="203"/>
    </location>
    <ligand>
        <name>Mg(2+)</name>
        <dbReference type="ChEBI" id="CHEBI:18420"/>
    </ligand>
</feature>
<evidence type="ECO:0000256" key="2">
    <source>
        <dbReference type="HAMAP-Rule" id="MF_01139"/>
    </source>
</evidence>
<proteinExistence type="inferred from homology"/>
<feature type="binding site" evidence="2">
    <location>
        <position position="65"/>
    </location>
    <ligand>
        <name>substrate</name>
    </ligand>
</feature>
<feature type="binding site" evidence="2">
    <location>
        <begin position="190"/>
        <end position="192"/>
    </location>
    <ligand>
        <name>substrate</name>
    </ligand>
</feature>
<dbReference type="GO" id="GO:0016094">
    <property type="term" value="P:polyprenol biosynthetic process"/>
    <property type="evidence" value="ECO:0007669"/>
    <property type="project" value="TreeGrafter"/>
</dbReference>
<dbReference type="PROSITE" id="PS01066">
    <property type="entry name" value="UPP_SYNTHASE"/>
    <property type="match status" value="1"/>
</dbReference>
<gene>
    <name evidence="3" type="ORF">JN12_00359</name>
</gene>
<dbReference type="FunFam" id="3.40.1180.10:FF:000001">
    <property type="entry name" value="(2E,6E)-farnesyl-diphosphate-specific ditrans,polycis-undecaprenyl-diphosphate synthase"/>
    <property type="match status" value="1"/>
</dbReference>
<comment type="caution">
    <text evidence="3">The sequence shown here is derived from an EMBL/GenBank/DDBJ whole genome shotgun (WGS) entry which is preliminary data.</text>
</comment>
<feature type="active site" description="Proton acceptor" evidence="2">
    <location>
        <position position="64"/>
    </location>
</feature>
<keyword evidence="2" id="KW-0460">Magnesium</keyword>
<dbReference type="InterPro" id="IPR018520">
    <property type="entry name" value="UPP_synth-like_CS"/>
</dbReference>
<dbReference type="Pfam" id="PF01255">
    <property type="entry name" value="Prenyltransf"/>
    <property type="match status" value="1"/>
</dbReference>
<feature type="binding site" evidence="2">
    <location>
        <position position="29"/>
    </location>
    <ligand>
        <name>substrate</name>
    </ligand>
</feature>
<dbReference type="SUPFAM" id="SSF64005">
    <property type="entry name" value="Undecaprenyl diphosphate synthase"/>
    <property type="match status" value="1"/>
</dbReference>
<dbReference type="PANTHER" id="PTHR10291:SF0">
    <property type="entry name" value="DEHYDRODOLICHYL DIPHOSPHATE SYNTHASE 2"/>
    <property type="match status" value="1"/>
</dbReference>
<keyword evidence="1 2" id="KW-0808">Transferase</keyword>
<dbReference type="GO" id="GO:0005829">
    <property type="term" value="C:cytosol"/>
    <property type="evidence" value="ECO:0007669"/>
    <property type="project" value="TreeGrafter"/>
</dbReference>
<evidence type="ECO:0000256" key="1">
    <source>
        <dbReference type="ARBA" id="ARBA00022679"/>
    </source>
</evidence>
<feature type="binding site" evidence="2">
    <location>
        <position position="21"/>
    </location>
    <ligand>
        <name>substrate</name>
    </ligand>
</feature>
<dbReference type="AlphaFoldDB" id="A0A562WRC4"/>
<feature type="binding site" evidence="2">
    <location>
        <begin position="17"/>
        <end position="20"/>
    </location>
    <ligand>
        <name>substrate</name>
    </ligand>
</feature>
<dbReference type="Proteomes" id="UP000319449">
    <property type="component" value="Unassembled WGS sequence"/>
</dbReference>
<sequence length="243" mass="27668">MIKGDKLPRHVAVIMDGNGRWAKARMLRRIVGHRKGVETVRVIVEECSRVGIGFLTLYAFSAENWSRPKTEVHALMALLKKYIRMEVPRMQQNNIRFNVIGAREELPPDVRQVVSDAIAVTSGNTGMTLTLALSYGARQEIVRACRSVAADIAAGRIAPEAMTEKDLASYLYTADMPDPDLLIRTSGETRVSNFLLWQMAYTELYFTEVNWPDFTVQELHKAFNDFRQRERRYGLTSDQLREG</sequence>
<feature type="binding site" evidence="2">
    <location>
        <position position="184"/>
    </location>
    <ligand>
        <name>substrate</name>
    </ligand>
</feature>
<dbReference type="EMBL" id="VLLN01000002">
    <property type="protein sequence ID" value="TWJ32948.1"/>
    <property type="molecule type" value="Genomic_DNA"/>
</dbReference>
<dbReference type="PANTHER" id="PTHR10291">
    <property type="entry name" value="DEHYDRODOLICHYL DIPHOSPHATE SYNTHASE FAMILY MEMBER"/>
    <property type="match status" value="1"/>
</dbReference>